<dbReference type="EMBL" id="DXFB01000094">
    <property type="protein sequence ID" value="HIX45269.1"/>
    <property type="molecule type" value="Genomic_DNA"/>
</dbReference>
<keyword evidence="3" id="KW-0378">Hydrolase</keyword>
<feature type="transmembrane region" description="Helical" evidence="1">
    <location>
        <begin position="41"/>
        <end position="62"/>
    </location>
</feature>
<dbReference type="GO" id="GO:0004519">
    <property type="term" value="F:endonuclease activity"/>
    <property type="evidence" value="ECO:0007669"/>
    <property type="project" value="UniProtKB-KW"/>
</dbReference>
<evidence type="ECO:0000259" key="2">
    <source>
        <dbReference type="Pfam" id="PF03372"/>
    </source>
</evidence>
<dbReference type="Gene3D" id="3.60.10.10">
    <property type="entry name" value="Endonuclease/exonuclease/phosphatase"/>
    <property type="match status" value="1"/>
</dbReference>
<evidence type="ECO:0000256" key="1">
    <source>
        <dbReference type="SAM" id="Phobius"/>
    </source>
</evidence>
<organism evidence="3 4">
    <name type="scientific">Candidatus Barnesiella excrementipullorum</name>
    <dbReference type="NCBI Taxonomy" id="2838479"/>
    <lineage>
        <taxon>Bacteria</taxon>
        <taxon>Pseudomonadati</taxon>
        <taxon>Bacteroidota</taxon>
        <taxon>Bacteroidia</taxon>
        <taxon>Bacteroidales</taxon>
        <taxon>Barnesiellaceae</taxon>
        <taxon>Barnesiella</taxon>
    </lineage>
</organism>
<reference evidence="3" key="1">
    <citation type="journal article" date="2021" name="PeerJ">
        <title>Extensive microbial diversity within the chicken gut microbiome revealed by metagenomics and culture.</title>
        <authorList>
            <person name="Gilroy R."/>
            <person name="Ravi A."/>
            <person name="Getino M."/>
            <person name="Pursley I."/>
            <person name="Horton D.L."/>
            <person name="Alikhan N.F."/>
            <person name="Baker D."/>
            <person name="Gharbi K."/>
            <person name="Hall N."/>
            <person name="Watson M."/>
            <person name="Adriaenssens E.M."/>
            <person name="Foster-Nyarko E."/>
            <person name="Jarju S."/>
            <person name="Secka A."/>
            <person name="Antonio M."/>
            <person name="Oren A."/>
            <person name="Chaudhuri R.R."/>
            <person name="La Ragione R."/>
            <person name="Hildebrand F."/>
            <person name="Pallen M.J."/>
        </authorList>
    </citation>
    <scope>NUCLEOTIDE SEQUENCE</scope>
    <source>
        <strain evidence="3">ChiHjej12B11-16260</strain>
    </source>
</reference>
<dbReference type="Proteomes" id="UP000824246">
    <property type="component" value="Unassembled WGS sequence"/>
</dbReference>
<keyword evidence="3" id="KW-0255">Endonuclease</keyword>
<dbReference type="InterPro" id="IPR036691">
    <property type="entry name" value="Endo/exonu/phosph_ase_sf"/>
</dbReference>
<accession>A0A9D1VQP0</accession>
<name>A0A9D1VQP0_9BACT</name>
<comment type="caution">
    <text evidence="3">The sequence shown here is derived from an EMBL/GenBank/DDBJ whole genome shotgun (WGS) entry which is preliminary data.</text>
</comment>
<dbReference type="InterPro" id="IPR005135">
    <property type="entry name" value="Endo/exonuclease/phosphatase"/>
</dbReference>
<protein>
    <submittedName>
        <fullName evidence="3">Endonuclease/exonuclease/phosphatase family protein</fullName>
    </submittedName>
</protein>
<feature type="domain" description="Endonuclease/exonuclease/phosphatase" evidence="2">
    <location>
        <begin position="105"/>
        <end position="353"/>
    </location>
</feature>
<evidence type="ECO:0000313" key="4">
    <source>
        <dbReference type="Proteomes" id="UP000824246"/>
    </source>
</evidence>
<keyword evidence="1" id="KW-1133">Transmembrane helix</keyword>
<feature type="transmembrane region" description="Helical" evidence="1">
    <location>
        <begin position="67"/>
        <end position="84"/>
    </location>
</feature>
<evidence type="ECO:0000313" key="3">
    <source>
        <dbReference type="EMBL" id="HIX45269.1"/>
    </source>
</evidence>
<dbReference type="AlphaFoldDB" id="A0A9D1VQP0"/>
<keyword evidence="3" id="KW-0540">Nuclease</keyword>
<dbReference type="Pfam" id="PF03372">
    <property type="entry name" value="Exo_endo_phos"/>
    <property type="match status" value="1"/>
</dbReference>
<dbReference type="SUPFAM" id="SSF56219">
    <property type="entry name" value="DNase I-like"/>
    <property type="match status" value="1"/>
</dbReference>
<sequence length="363" mass="41402">MKIIRNILAAVILPVNIITAVLALLAAYGEYISPQLTPYPALLGLAFPIVVAVNALFIFVWIFVKPLFLLLPLLTTLAAAPAIWKYTPIHFGDYIDDNRPGFTLLSYNVYYFSDIEKENNPDAELPEYNRTLQNILDADADIVMAQEAPLPQNVKWRKVTDGQLRQLYRRYPYYVNGKNSFVLSKYPIETILDTLYSTSASTHVSRVDINGNKVTLFNNHLESIGLDQNDKDTYREITAQPDSIKSNLQNIKQMARKFVNAFEVRAAQVQYVDSLAKTIGGNIIMSGDINDTPNSYAYRILAGHRNDAYLQYGCGPGFTYRSNRMWVRIDHVIYEGDFTARYIRLGKTRSSDHFPLFVRFDWL</sequence>
<proteinExistence type="predicted"/>
<gene>
    <name evidence="3" type="ORF">H9982_03515</name>
</gene>
<keyword evidence="1" id="KW-0472">Membrane</keyword>
<keyword evidence="1" id="KW-0812">Transmembrane</keyword>
<reference evidence="3" key="2">
    <citation type="submission" date="2021-04" db="EMBL/GenBank/DDBJ databases">
        <authorList>
            <person name="Gilroy R."/>
        </authorList>
    </citation>
    <scope>NUCLEOTIDE SEQUENCE</scope>
    <source>
        <strain evidence="3">ChiHjej12B11-16260</strain>
    </source>
</reference>
<feature type="transmembrane region" description="Helical" evidence="1">
    <location>
        <begin position="7"/>
        <end position="29"/>
    </location>
</feature>